<accession>A0A8X7XTB8</accession>
<comment type="caution">
    <text evidence="1">The sequence shown here is derived from an EMBL/GenBank/DDBJ whole genome shotgun (WGS) entry which is preliminary data.</text>
</comment>
<dbReference type="InterPro" id="IPR035969">
    <property type="entry name" value="Rab-GAP_TBC_sf"/>
</dbReference>
<feature type="non-terminal residue" evidence="1">
    <location>
        <position position="1"/>
    </location>
</feature>
<protein>
    <submittedName>
        <fullName evidence="1">SGSM1 protein</fullName>
    </submittedName>
</protein>
<dbReference type="Proteomes" id="UP000886611">
    <property type="component" value="Unassembled WGS sequence"/>
</dbReference>
<dbReference type="EMBL" id="JAATIS010000094">
    <property type="protein sequence ID" value="KAG2470657.1"/>
    <property type="molecule type" value="Genomic_DNA"/>
</dbReference>
<dbReference type="Gene3D" id="1.10.472.80">
    <property type="entry name" value="Ypt/Rab-GAP domain of gyp1p, domain 3"/>
    <property type="match status" value="1"/>
</dbReference>
<proteinExistence type="predicted"/>
<reference evidence="1 2" key="1">
    <citation type="journal article" date="2021" name="Cell">
        <title>Tracing the genetic footprints of vertebrate landing in non-teleost ray-finned fishes.</title>
        <authorList>
            <person name="Bi X."/>
            <person name="Wang K."/>
            <person name="Yang L."/>
            <person name="Pan H."/>
            <person name="Jiang H."/>
            <person name="Wei Q."/>
            <person name="Fang M."/>
            <person name="Yu H."/>
            <person name="Zhu C."/>
            <person name="Cai Y."/>
            <person name="He Y."/>
            <person name="Gan X."/>
            <person name="Zeng H."/>
            <person name="Yu D."/>
            <person name="Zhu Y."/>
            <person name="Jiang H."/>
            <person name="Qiu Q."/>
            <person name="Yang H."/>
            <person name="Zhang Y.E."/>
            <person name="Wang W."/>
            <person name="Zhu M."/>
            <person name="He S."/>
            <person name="Zhang G."/>
        </authorList>
    </citation>
    <scope>NUCLEOTIDE SEQUENCE [LARGE SCALE GENOMIC DNA]</scope>
    <source>
        <strain evidence="1">Bchr_013</strain>
    </source>
</reference>
<dbReference type="AlphaFoldDB" id="A0A8X7XTB8"/>
<evidence type="ECO:0000313" key="1">
    <source>
        <dbReference type="EMBL" id="KAG2470657.1"/>
    </source>
</evidence>
<gene>
    <name evidence="1" type="primary">Sgsm1_0</name>
    <name evidence="1" type="ORF">GTO96_0005509</name>
</gene>
<sequence>MASAVIVIVFSIELVYDDVFSVWETIWAAKHVSSSHFVLFIALAMVELYRDIILENNMDFTDIIKFFNEMAEHHNTKQILKLARDLVYKVQTLIENK</sequence>
<organism evidence="1 2">
    <name type="scientific">Polypterus senegalus</name>
    <name type="common">Senegal bichir</name>
    <dbReference type="NCBI Taxonomy" id="55291"/>
    <lineage>
        <taxon>Eukaryota</taxon>
        <taxon>Metazoa</taxon>
        <taxon>Chordata</taxon>
        <taxon>Craniata</taxon>
        <taxon>Vertebrata</taxon>
        <taxon>Euteleostomi</taxon>
        <taxon>Actinopterygii</taxon>
        <taxon>Polypteriformes</taxon>
        <taxon>Polypteridae</taxon>
        <taxon>Polypterus</taxon>
    </lineage>
</organism>
<evidence type="ECO:0000313" key="2">
    <source>
        <dbReference type="Proteomes" id="UP000886611"/>
    </source>
</evidence>
<feature type="non-terminal residue" evidence="1">
    <location>
        <position position="97"/>
    </location>
</feature>
<dbReference type="SUPFAM" id="SSF47923">
    <property type="entry name" value="Ypt/Rab-GAP domain of gyp1p"/>
    <property type="match status" value="1"/>
</dbReference>
<name>A0A8X7XTB8_POLSE</name>
<keyword evidence="2" id="KW-1185">Reference proteome</keyword>